<keyword evidence="12" id="KW-0456">Lyase</keyword>
<dbReference type="SUPFAM" id="SSF53146">
    <property type="entry name" value="Nitrogenase accessory factor-like"/>
    <property type="match status" value="1"/>
</dbReference>
<dbReference type="InterPro" id="IPR034165">
    <property type="entry name" value="NifB_C"/>
</dbReference>
<sequence length="464" mass="50771">MSASCSSGQSGPSVDTHPCFSKDAHHKYARMHLAVAPACNIQCNYCNRKYDCANESRPGVVSELLTPQQAVEKVRAVKAKIPQLTVVGIAGPGDPLANPARTFETCERIAAEFPELQLCLSTNGLTLPQHVERIKALNVHHVTITINALDPEVGAKVYPWIFHNNRRIRGKKAAAILIRNQFKGLEMLVERGVLVKVNSVMIPGMNEDHLLEVNKVVSEKGAFLHNIMPLISAPEHGTYFGLMGQRNPEDGELEALRARCAGDVELMTHCRQCRADAVGMLGEDRNAEFTMDKIAPSAPFFAPAAKNIIPIQLSSSSVSERTPAANEEATHEPRRVKGAVTRRLAVTSKSGTHLDQHFGHAERFLVYDASPHGVTFVEERNAQQYCFGDDHCGDKESALSLALKTLTDCEAILCERIGFMPWQSLEQQGIQPINRFAGEAIENALMSYCAEQPEASASGVACVR</sequence>
<dbReference type="GO" id="GO:0051539">
    <property type="term" value="F:4 iron, 4 sulfur cluster binding"/>
    <property type="evidence" value="ECO:0007669"/>
    <property type="project" value="UniProtKB-KW"/>
</dbReference>
<dbReference type="SFLD" id="SFLDS00029">
    <property type="entry name" value="Radical_SAM"/>
    <property type="match status" value="1"/>
</dbReference>
<dbReference type="SFLD" id="SFLDG01067">
    <property type="entry name" value="SPASM/twitch_domain_containing"/>
    <property type="match status" value="1"/>
</dbReference>
<dbReference type="eggNOG" id="COG1433">
    <property type="taxonomic scope" value="Bacteria"/>
</dbReference>
<dbReference type="PROSITE" id="PS51918">
    <property type="entry name" value="RADICAL_SAM"/>
    <property type="match status" value="1"/>
</dbReference>
<dbReference type="eggNOG" id="COG0535">
    <property type="taxonomic scope" value="Bacteria"/>
</dbReference>
<keyword evidence="17" id="KW-1185">Reference proteome</keyword>
<dbReference type="InterPro" id="IPR013785">
    <property type="entry name" value="Aldolase_TIM"/>
</dbReference>
<dbReference type="HOGENOM" id="CLU_027639_0_0_5"/>
<reference evidence="17" key="1">
    <citation type="journal article" date="2009" name="Appl. Environ. Microbiol.">
        <title>Complete genome sequence of the chemolithoautotrophic marine magnetotactic coccus strain MC-1.</title>
        <authorList>
            <person name="Schubbe S."/>
            <person name="Williams T.J."/>
            <person name="Xie G."/>
            <person name="Kiss H.E."/>
            <person name="Brettin T.S."/>
            <person name="Martinez D."/>
            <person name="Ross C.A."/>
            <person name="Schuler D."/>
            <person name="Cox B.L."/>
            <person name="Nealson K.H."/>
            <person name="Bazylinski D.A."/>
        </authorList>
    </citation>
    <scope>NUCLEOTIDE SEQUENCE [LARGE SCALE GENOMIC DNA]</scope>
    <source>
        <strain evidence="17">ATCC BAA-1437 / JCM 17883 / MC-1</strain>
    </source>
</reference>
<evidence type="ECO:0000256" key="4">
    <source>
        <dbReference type="ARBA" id="ARBA00006804"/>
    </source>
</evidence>
<dbReference type="KEGG" id="mgm:Mmc1_1206"/>
<dbReference type="GO" id="GO:0046872">
    <property type="term" value="F:metal ion binding"/>
    <property type="evidence" value="ECO:0007669"/>
    <property type="project" value="UniProtKB-KW"/>
</dbReference>
<dbReference type="NCBIfam" id="TIGR01290">
    <property type="entry name" value="nifB"/>
    <property type="match status" value="1"/>
</dbReference>
<feature type="domain" description="Radical SAM core" evidence="15">
    <location>
        <begin position="25"/>
        <end position="276"/>
    </location>
</feature>
<dbReference type="STRING" id="156889.Mmc1_1206"/>
<evidence type="ECO:0000256" key="1">
    <source>
        <dbReference type="ARBA" id="ARBA00001966"/>
    </source>
</evidence>
<dbReference type="Proteomes" id="UP000002586">
    <property type="component" value="Chromosome"/>
</dbReference>
<dbReference type="Gene3D" id="3.30.420.130">
    <property type="entry name" value="Dinitrogenase iron-molybdenum cofactor biosynthesis domain"/>
    <property type="match status" value="1"/>
</dbReference>
<dbReference type="UniPathway" id="UPA00782"/>
<dbReference type="Pfam" id="PF04055">
    <property type="entry name" value="Radical_SAM"/>
    <property type="match status" value="1"/>
</dbReference>
<dbReference type="InterPro" id="IPR058240">
    <property type="entry name" value="rSAM_sf"/>
</dbReference>
<name>A0L6X4_MAGMM</name>
<accession>A0L6X4</accession>
<dbReference type="InterPro" id="IPR036105">
    <property type="entry name" value="DiNase_FeMo-co_biosyn_sf"/>
</dbReference>
<keyword evidence="10" id="KW-0411">Iron-sulfur</keyword>
<evidence type="ECO:0000256" key="7">
    <source>
        <dbReference type="ARBA" id="ARBA00022691"/>
    </source>
</evidence>
<organism evidence="16 17">
    <name type="scientific">Magnetococcus marinus (strain ATCC BAA-1437 / JCM 17883 / MC-1)</name>
    <dbReference type="NCBI Taxonomy" id="156889"/>
    <lineage>
        <taxon>Bacteria</taxon>
        <taxon>Pseudomonadati</taxon>
        <taxon>Pseudomonadota</taxon>
        <taxon>Magnetococcia</taxon>
        <taxon>Magnetococcales</taxon>
        <taxon>Magnetococcaceae</taxon>
        <taxon>Magnetococcus</taxon>
    </lineage>
</organism>
<dbReference type="GO" id="GO:0016829">
    <property type="term" value="F:lyase activity"/>
    <property type="evidence" value="ECO:0007669"/>
    <property type="project" value="UniProtKB-KW"/>
</dbReference>
<dbReference type="Pfam" id="PF02579">
    <property type="entry name" value="Nitro_FeMo-Co"/>
    <property type="match status" value="1"/>
</dbReference>
<keyword evidence="7" id="KW-0949">S-adenosyl-L-methionine</keyword>
<evidence type="ECO:0000256" key="11">
    <source>
        <dbReference type="ARBA" id="ARBA00023231"/>
    </source>
</evidence>
<protein>
    <recommendedName>
        <fullName evidence="5">FeMo cofactor biosynthesis protein NifB</fullName>
    </recommendedName>
    <alternativeName>
        <fullName evidence="14">Nitrogenase cofactor maturase NifB</fullName>
    </alternativeName>
    <alternativeName>
        <fullName evidence="13">Radical SAM assemblase NifB</fullName>
    </alternativeName>
</protein>
<dbReference type="CDD" id="cd01335">
    <property type="entry name" value="Radical_SAM"/>
    <property type="match status" value="1"/>
</dbReference>
<evidence type="ECO:0000256" key="10">
    <source>
        <dbReference type="ARBA" id="ARBA00023014"/>
    </source>
</evidence>
<dbReference type="PANTHER" id="PTHR43787:SF13">
    <property type="entry name" value="FEMO COFACTOR BIOSYNTHESIS PROTEIN NIFB"/>
    <property type="match status" value="1"/>
</dbReference>
<dbReference type="SUPFAM" id="SSF102114">
    <property type="entry name" value="Radical SAM enzymes"/>
    <property type="match status" value="1"/>
</dbReference>
<evidence type="ECO:0000256" key="14">
    <source>
        <dbReference type="ARBA" id="ARBA00032102"/>
    </source>
</evidence>
<gene>
    <name evidence="16" type="ordered locus">Mmc1_1206</name>
</gene>
<keyword evidence="8" id="KW-0479">Metal-binding</keyword>
<evidence type="ECO:0000256" key="8">
    <source>
        <dbReference type="ARBA" id="ARBA00022723"/>
    </source>
</evidence>
<evidence type="ECO:0000313" key="16">
    <source>
        <dbReference type="EMBL" id="ABK43717.1"/>
    </source>
</evidence>
<comment type="similarity">
    <text evidence="4">Belongs to the radical SAM superfamily. NifB family.</text>
</comment>
<evidence type="ECO:0000256" key="13">
    <source>
        <dbReference type="ARBA" id="ARBA00030926"/>
    </source>
</evidence>
<reference evidence="16 17" key="2">
    <citation type="journal article" date="2012" name="Int. J. Syst. Evol. Microbiol.">
        <title>Magnetococcus marinus gen. nov., sp. nov., a marine, magnetotactic bacterium that represents a novel lineage (Magnetococcaceae fam. nov.; Magnetococcales ord. nov.) at the base of the Alphaproteobacteria.</title>
        <authorList>
            <person name="Bazylinski D.A."/>
            <person name="Williams T.J."/>
            <person name="Lefevre C.T."/>
            <person name="Berg R.J."/>
            <person name="Zhang C.L."/>
            <person name="Bowser S.S."/>
            <person name="Dean A.J."/>
            <person name="Beveridge T.J."/>
        </authorList>
    </citation>
    <scope>NUCLEOTIDE SEQUENCE [LARGE SCALE GENOMIC DNA]</scope>
    <source>
        <strain evidence="17">ATCC BAA-1437 / JCM 17883 / MC-1</strain>
    </source>
</reference>
<dbReference type="PANTHER" id="PTHR43787">
    <property type="entry name" value="FEMO COFACTOR BIOSYNTHESIS PROTEIN NIFB-RELATED"/>
    <property type="match status" value="1"/>
</dbReference>
<evidence type="ECO:0000259" key="15">
    <source>
        <dbReference type="PROSITE" id="PS51918"/>
    </source>
</evidence>
<evidence type="ECO:0000256" key="12">
    <source>
        <dbReference type="ARBA" id="ARBA00023239"/>
    </source>
</evidence>
<keyword evidence="9" id="KW-0408">Iron</keyword>
<dbReference type="SFLD" id="SFLDG01068">
    <property type="entry name" value="FeMo_cofactor_biosynthesis_pro"/>
    <property type="match status" value="1"/>
</dbReference>
<keyword evidence="11" id="KW-0535">Nitrogen fixation</keyword>
<dbReference type="SFLD" id="SFLDF00281">
    <property type="entry name" value="FeMo_cofactor_biosynthesis_pro"/>
    <property type="match status" value="1"/>
</dbReference>
<evidence type="ECO:0000256" key="2">
    <source>
        <dbReference type="ARBA" id="ARBA00003522"/>
    </source>
</evidence>
<proteinExistence type="inferred from homology"/>
<dbReference type="InterPro" id="IPR007197">
    <property type="entry name" value="rSAM"/>
</dbReference>
<evidence type="ECO:0000256" key="3">
    <source>
        <dbReference type="ARBA" id="ARBA00005155"/>
    </source>
</evidence>
<dbReference type="InterPro" id="IPR005980">
    <property type="entry name" value="Nase_CF_NifB"/>
</dbReference>
<evidence type="ECO:0000256" key="6">
    <source>
        <dbReference type="ARBA" id="ARBA00022485"/>
    </source>
</evidence>
<evidence type="ECO:0000256" key="5">
    <source>
        <dbReference type="ARBA" id="ARBA00021702"/>
    </source>
</evidence>
<dbReference type="InterPro" id="IPR003731">
    <property type="entry name" value="Di-Nase_FeMo-co_biosynth"/>
</dbReference>
<comment type="function">
    <text evidence="2">Involved in the biosynthesis of the iron-molybdenum cofactor (FeMo-co or M-cluster) found in the dinitrogenase enzyme of the nitrogenase complex in nitrogen-fixing microorganisms. NifB catalyzes the crucial step of radical SAM-dependent carbide insertion that occurs concomitant with the insertion of a 9th sulfur and the rearrangement/coupling of two [4Fe-4S] clusters into a [8Fe-9S-C] cluster, the precursor to the M-cluster.</text>
</comment>
<dbReference type="CDD" id="cd00852">
    <property type="entry name" value="NifB"/>
    <property type="match status" value="1"/>
</dbReference>
<dbReference type="Gene3D" id="3.20.20.70">
    <property type="entry name" value="Aldolase class I"/>
    <property type="match status" value="1"/>
</dbReference>
<comment type="cofactor">
    <cofactor evidence="1">
        <name>[4Fe-4S] cluster</name>
        <dbReference type="ChEBI" id="CHEBI:49883"/>
    </cofactor>
</comment>
<dbReference type="OrthoDB" id="9785734at2"/>
<evidence type="ECO:0000313" key="17">
    <source>
        <dbReference type="Proteomes" id="UP000002586"/>
    </source>
</evidence>
<dbReference type="AlphaFoldDB" id="A0L6X4"/>
<keyword evidence="6" id="KW-0004">4Fe-4S</keyword>
<dbReference type="RefSeq" id="WP_011712872.1">
    <property type="nucleotide sequence ID" value="NC_008576.1"/>
</dbReference>
<dbReference type="PROSITE" id="PS01305">
    <property type="entry name" value="MOAA_NIFB_PQQE"/>
    <property type="match status" value="1"/>
</dbReference>
<dbReference type="EMBL" id="CP000471">
    <property type="protein sequence ID" value="ABK43717.1"/>
    <property type="molecule type" value="Genomic_DNA"/>
</dbReference>
<dbReference type="InterPro" id="IPR000385">
    <property type="entry name" value="MoaA_NifB_PqqE_Fe-S-bd_CS"/>
</dbReference>
<evidence type="ECO:0000256" key="9">
    <source>
        <dbReference type="ARBA" id="ARBA00023004"/>
    </source>
</evidence>
<comment type="pathway">
    <text evidence="3">Cofactor biosynthesis; Fe-Mo cofactor biosynthesis.</text>
</comment>